<feature type="non-terminal residue" evidence="2">
    <location>
        <position position="1"/>
    </location>
</feature>
<dbReference type="SUPFAM" id="SSF47031">
    <property type="entry name" value="Second domain of FERM"/>
    <property type="match status" value="1"/>
</dbReference>
<dbReference type="EMBL" id="JAMKFB020000020">
    <property type="protein sequence ID" value="KAL0163969.1"/>
    <property type="molecule type" value="Genomic_DNA"/>
</dbReference>
<dbReference type="AlphaFoldDB" id="A0ABD0NPU9"/>
<dbReference type="InterPro" id="IPR000299">
    <property type="entry name" value="FERM_domain"/>
</dbReference>
<gene>
    <name evidence="2" type="ORF">M9458_039722</name>
</gene>
<reference evidence="2 3" key="1">
    <citation type="submission" date="2024-05" db="EMBL/GenBank/DDBJ databases">
        <title>Genome sequencing and assembly of Indian major carp, Cirrhinus mrigala (Hamilton, 1822).</title>
        <authorList>
            <person name="Mohindra V."/>
            <person name="Chowdhury L.M."/>
            <person name="Lal K."/>
            <person name="Jena J.K."/>
        </authorList>
    </citation>
    <scope>NUCLEOTIDE SEQUENCE [LARGE SCALE GENOMIC DNA]</scope>
    <source>
        <strain evidence="2">CM1030</strain>
        <tissue evidence="2">Blood</tissue>
    </source>
</reference>
<evidence type="ECO:0000313" key="2">
    <source>
        <dbReference type="EMBL" id="KAL0163969.1"/>
    </source>
</evidence>
<organism evidence="2 3">
    <name type="scientific">Cirrhinus mrigala</name>
    <name type="common">Mrigala</name>
    <dbReference type="NCBI Taxonomy" id="683832"/>
    <lineage>
        <taxon>Eukaryota</taxon>
        <taxon>Metazoa</taxon>
        <taxon>Chordata</taxon>
        <taxon>Craniata</taxon>
        <taxon>Vertebrata</taxon>
        <taxon>Euteleostomi</taxon>
        <taxon>Actinopterygii</taxon>
        <taxon>Neopterygii</taxon>
        <taxon>Teleostei</taxon>
        <taxon>Ostariophysi</taxon>
        <taxon>Cypriniformes</taxon>
        <taxon>Cyprinidae</taxon>
        <taxon>Labeoninae</taxon>
        <taxon>Labeonini</taxon>
        <taxon>Cirrhinus</taxon>
    </lineage>
</organism>
<dbReference type="PRINTS" id="PR00661">
    <property type="entry name" value="ERMFAMILY"/>
</dbReference>
<dbReference type="PROSITE" id="PS50057">
    <property type="entry name" value="FERM_3"/>
    <property type="match status" value="1"/>
</dbReference>
<dbReference type="PANTHER" id="PTHR23281">
    <property type="entry name" value="MERLIN/MOESIN/EZRIN/RADIXIN"/>
    <property type="match status" value="1"/>
</dbReference>
<dbReference type="PRINTS" id="PR00935">
    <property type="entry name" value="BAND41"/>
</dbReference>
<dbReference type="Proteomes" id="UP001529510">
    <property type="component" value="Unassembled WGS sequence"/>
</dbReference>
<dbReference type="Pfam" id="PF00373">
    <property type="entry name" value="FERM_M"/>
    <property type="match status" value="1"/>
</dbReference>
<dbReference type="InterPro" id="IPR011174">
    <property type="entry name" value="ERM"/>
</dbReference>
<feature type="domain" description="FERM" evidence="1">
    <location>
        <begin position="1"/>
        <end position="88"/>
    </location>
</feature>
<dbReference type="Gene3D" id="1.20.80.60">
    <property type="match status" value="1"/>
</dbReference>
<comment type="caution">
    <text evidence="2">The sequence shown here is derived from an EMBL/GenBank/DDBJ whole genome shotgun (WGS) entry which is preliminary data.</text>
</comment>
<dbReference type="CDD" id="cd14473">
    <property type="entry name" value="FERM_B-lobe"/>
    <property type="match status" value="1"/>
</dbReference>
<dbReference type="InterPro" id="IPR019749">
    <property type="entry name" value="Band_41_domain"/>
</dbReference>
<dbReference type="InterPro" id="IPR035963">
    <property type="entry name" value="FERM_2"/>
</dbReference>
<dbReference type="InterPro" id="IPR019748">
    <property type="entry name" value="FERM_central"/>
</dbReference>
<accession>A0ABD0NPU9</accession>
<sequence length="88" mass="10212">DVKKENPLQFKFRAKFFPEDVADELIQDITQKLFFMQVKDGILSDDIYCPPETAVLLASYSVQAKFGDFNKEVHRPGYLTSDRLLPQR</sequence>
<name>A0ABD0NPU9_CIRMR</name>
<keyword evidence="3" id="KW-1185">Reference proteome</keyword>
<feature type="non-terminal residue" evidence="2">
    <location>
        <position position="88"/>
    </location>
</feature>
<evidence type="ECO:0000313" key="3">
    <source>
        <dbReference type="Proteomes" id="UP001529510"/>
    </source>
</evidence>
<proteinExistence type="predicted"/>
<dbReference type="InterPro" id="IPR000798">
    <property type="entry name" value="Ez/rad/moesin-like"/>
</dbReference>
<evidence type="ECO:0000259" key="1">
    <source>
        <dbReference type="PROSITE" id="PS50057"/>
    </source>
</evidence>
<protein>
    <recommendedName>
        <fullName evidence="1">FERM domain-containing protein</fullName>
    </recommendedName>
</protein>